<reference evidence="2 3" key="1">
    <citation type="journal article" date="2018" name="New Phytol.">
        <title>Phylogenomics of Endogonaceae and evolution of mycorrhizas within Mucoromycota.</title>
        <authorList>
            <person name="Chang Y."/>
            <person name="Desiro A."/>
            <person name="Na H."/>
            <person name="Sandor L."/>
            <person name="Lipzen A."/>
            <person name="Clum A."/>
            <person name="Barry K."/>
            <person name="Grigoriev I.V."/>
            <person name="Martin F.M."/>
            <person name="Stajich J.E."/>
            <person name="Smith M.E."/>
            <person name="Bonito G."/>
            <person name="Spatafora J.W."/>
        </authorList>
    </citation>
    <scope>NUCLEOTIDE SEQUENCE [LARGE SCALE GENOMIC DNA]</scope>
    <source>
        <strain evidence="2 3">GMNB39</strain>
    </source>
</reference>
<keyword evidence="1" id="KW-0812">Transmembrane</keyword>
<keyword evidence="3" id="KW-1185">Reference proteome</keyword>
<keyword evidence="1" id="KW-0472">Membrane</keyword>
<dbReference type="Proteomes" id="UP000268093">
    <property type="component" value="Unassembled WGS sequence"/>
</dbReference>
<evidence type="ECO:0000256" key="1">
    <source>
        <dbReference type="SAM" id="Phobius"/>
    </source>
</evidence>
<keyword evidence="1" id="KW-1133">Transmembrane helix</keyword>
<evidence type="ECO:0000313" key="2">
    <source>
        <dbReference type="EMBL" id="RUP43728.1"/>
    </source>
</evidence>
<name>A0A433CYS8_9FUNG</name>
<comment type="caution">
    <text evidence="2">The sequence shown here is derived from an EMBL/GenBank/DDBJ whole genome shotgun (WGS) entry which is preliminary data.</text>
</comment>
<dbReference type="AlphaFoldDB" id="A0A433CYS8"/>
<dbReference type="EMBL" id="RBNI01010424">
    <property type="protein sequence ID" value="RUP43728.1"/>
    <property type="molecule type" value="Genomic_DNA"/>
</dbReference>
<accession>A0A433CYS8</accession>
<protein>
    <submittedName>
        <fullName evidence="2">Uncharacterized protein</fullName>
    </submittedName>
</protein>
<gene>
    <name evidence="2" type="ORF">BC936DRAFT_136811</name>
</gene>
<evidence type="ECO:0000313" key="3">
    <source>
        <dbReference type="Proteomes" id="UP000268093"/>
    </source>
</evidence>
<sequence>MGRWFELNDEDTRNGGGFHADLVLRRRKHLWVRWGVIEVVILAPILITVLSHIITFLRRNPPNSLKPRPFRALQWW</sequence>
<proteinExistence type="predicted"/>
<feature type="transmembrane region" description="Helical" evidence="1">
    <location>
        <begin position="31"/>
        <end position="57"/>
    </location>
</feature>
<organism evidence="2 3">
    <name type="scientific">Jimgerdemannia flammicorona</name>
    <dbReference type="NCBI Taxonomy" id="994334"/>
    <lineage>
        <taxon>Eukaryota</taxon>
        <taxon>Fungi</taxon>
        <taxon>Fungi incertae sedis</taxon>
        <taxon>Mucoromycota</taxon>
        <taxon>Mucoromycotina</taxon>
        <taxon>Endogonomycetes</taxon>
        <taxon>Endogonales</taxon>
        <taxon>Endogonaceae</taxon>
        <taxon>Jimgerdemannia</taxon>
    </lineage>
</organism>